<dbReference type="GO" id="GO:0022857">
    <property type="term" value="F:transmembrane transporter activity"/>
    <property type="evidence" value="ECO:0007669"/>
    <property type="project" value="TreeGrafter"/>
</dbReference>
<evidence type="ECO:0000313" key="9">
    <source>
        <dbReference type="EMBL" id="SKC71936.1"/>
    </source>
</evidence>
<protein>
    <submittedName>
        <fullName evidence="9">Putative ABC transport system permease protein</fullName>
    </submittedName>
</protein>
<sequence length="815" mass="90385">MLKNYLRIAIRSLIKQKVYTIINVLGLSIGVASCILIVMFVTNEFSYDTFHTDADRIHKVVLERKYPNHLTNYAIIPHSYADVMVRDFPEIASTIKMGGPINQVIVNYKDEHDDVKQFEEDFIMAADSNFFTFFSIKILKGDPQKALVNKNDIVVTEETAQRYFGNADPLGKTLRMFNQDFHVSAVSENVPANSHFKFDFLAKWDDEFFGGGVQNNFTTFTAHVYIALKPGADAQALEKKFPKMVDTYAAAQIERDLGKSWEDYKKEGNGYRYFLQPLTSIHLDPRNIEAKMQAGGNIHYVYFLISVAALILVIACINFMNLATARSAERAREVGVRKTMGSLKSQLVFQFLTESIVLSLFATILALVIALLVLPSFNNLVNKELVLNLTGFLPLALVAIAIVVGFLAGSYPAFALSSFNPVIVMKGNFTSNAKGTWLRNGLVIFQFFISIVLIVGTIVVGQQMEYMQNKSLGYDKEQILIIERVFALNDKAETFVEEVKRMANVEKAAGSFALLGRQGDFFGAQFTPEGSSEILTTKTMGIDDYFAETIGFEFAEGHGFSKETNDSLSIILNETAVKTLDIQNPIGKKLAQVQRRQDGNVTIQYTIIGVIKDFNFQSLRDPVTPLAIQNAESFGGGAAYVYARVKGKNATAALGAMEATWKTLAPDQPFKYQFLDQNLNAQYESEKRAGKVFGIFSGLAIVIACVGLFGLAAYTANLRTKEIGIRKVLGASIGSVIILLSKDFTKLIAIAFILATPLAWYIMDNWLQNFAYRIELGVGVFLIAGGIALLISWITVSYQSIKAAIVNPVKSLKSE</sequence>
<feature type="domain" description="ABC3 transporter permease C-terminal" evidence="7">
    <location>
        <begin position="306"/>
        <end position="421"/>
    </location>
</feature>
<feature type="transmembrane region" description="Helical" evidence="6">
    <location>
        <begin position="347"/>
        <end position="372"/>
    </location>
</feature>
<evidence type="ECO:0000256" key="3">
    <source>
        <dbReference type="ARBA" id="ARBA00022692"/>
    </source>
</evidence>
<dbReference type="PROSITE" id="PS51257">
    <property type="entry name" value="PROKAR_LIPOPROTEIN"/>
    <property type="match status" value="1"/>
</dbReference>
<evidence type="ECO:0000256" key="5">
    <source>
        <dbReference type="ARBA" id="ARBA00023136"/>
    </source>
</evidence>
<dbReference type="PANTHER" id="PTHR30572:SF18">
    <property type="entry name" value="ABC-TYPE MACROLIDE FAMILY EXPORT SYSTEM PERMEASE COMPONENT 2"/>
    <property type="match status" value="1"/>
</dbReference>
<evidence type="ECO:0000256" key="2">
    <source>
        <dbReference type="ARBA" id="ARBA00022475"/>
    </source>
</evidence>
<feature type="transmembrane region" description="Helical" evidence="6">
    <location>
        <begin position="776"/>
        <end position="796"/>
    </location>
</feature>
<dbReference type="GO" id="GO:0005886">
    <property type="term" value="C:plasma membrane"/>
    <property type="evidence" value="ECO:0007669"/>
    <property type="project" value="UniProtKB-SubCell"/>
</dbReference>
<dbReference type="STRING" id="688867.SAMN05660236_2692"/>
<feature type="transmembrane region" description="Helical" evidence="6">
    <location>
        <begin position="692"/>
        <end position="716"/>
    </location>
</feature>
<evidence type="ECO:0000259" key="7">
    <source>
        <dbReference type="Pfam" id="PF02687"/>
    </source>
</evidence>
<dbReference type="InterPro" id="IPR050250">
    <property type="entry name" value="Macrolide_Exporter_MacB"/>
</dbReference>
<feature type="domain" description="MacB-like periplasmic core" evidence="8">
    <location>
        <begin position="449"/>
        <end position="654"/>
    </location>
</feature>
<evidence type="ECO:0000313" key="10">
    <source>
        <dbReference type="Proteomes" id="UP000190961"/>
    </source>
</evidence>
<accession>A0A1T5L7A4</accession>
<feature type="transmembrane region" description="Helical" evidence="6">
    <location>
        <begin position="747"/>
        <end position="764"/>
    </location>
</feature>
<dbReference type="AlphaFoldDB" id="A0A1T5L7A4"/>
<dbReference type="InterPro" id="IPR025857">
    <property type="entry name" value="MacB_PCD"/>
</dbReference>
<organism evidence="9 10">
    <name type="scientific">Ohtaekwangia koreensis</name>
    <dbReference type="NCBI Taxonomy" id="688867"/>
    <lineage>
        <taxon>Bacteria</taxon>
        <taxon>Pseudomonadati</taxon>
        <taxon>Bacteroidota</taxon>
        <taxon>Cytophagia</taxon>
        <taxon>Cytophagales</taxon>
        <taxon>Fulvivirgaceae</taxon>
        <taxon>Ohtaekwangia</taxon>
    </lineage>
</organism>
<keyword evidence="4 6" id="KW-1133">Transmembrane helix</keyword>
<dbReference type="Proteomes" id="UP000190961">
    <property type="component" value="Unassembled WGS sequence"/>
</dbReference>
<keyword evidence="5 6" id="KW-0472">Membrane</keyword>
<feature type="transmembrane region" description="Helical" evidence="6">
    <location>
        <begin position="21"/>
        <end position="41"/>
    </location>
</feature>
<keyword evidence="2" id="KW-1003">Cell membrane</keyword>
<feature type="transmembrane region" description="Helical" evidence="6">
    <location>
        <begin position="300"/>
        <end position="322"/>
    </location>
</feature>
<dbReference type="OrthoDB" id="5933722at2"/>
<reference evidence="9 10" key="1">
    <citation type="submission" date="2017-02" db="EMBL/GenBank/DDBJ databases">
        <authorList>
            <person name="Peterson S.W."/>
        </authorList>
    </citation>
    <scope>NUCLEOTIDE SEQUENCE [LARGE SCALE GENOMIC DNA]</scope>
    <source>
        <strain evidence="9 10">DSM 25262</strain>
    </source>
</reference>
<name>A0A1T5L7A4_9BACT</name>
<dbReference type="PANTHER" id="PTHR30572">
    <property type="entry name" value="MEMBRANE COMPONENT OF TRANSPORTER-RELATED"/>
    <property type="match status" value="1"/>
</dbReference>
<proteinExistence type="predicted"/>
<dbReference type="Pfam" id="PF02687">
    <property type="entry name" value="FtsX"/>
    <property type="match status" value="2"/>
</dbReference>
<dbReference type="EMBL" id="FUZU01000002">
    <property type="protein sequence ID" value="SKC71936.1"/>
    <property type="molecule type" value="Genomic_DNA"/>
</dbReference>
<feature type="domain" description="MacB-like periplasmic core" evidence="8">
    <location>
        <begin position="20"/>
        <end position="241"/>
    </location>
</feature>
<evidence type="ECO:0000256" key="6">
    <source>
        <dbReference type="SAM" id="Phobius"/>
    </source>
</evidence>
<feature type="domain" description="ABC3 transporter permease C-terminal" evidence="7">
    <location>
        <begin position="695"/>
        <end position="808"/>
    </location>
</feature>
<feature type="transmembrane region" description="Helical" evidence="6">
    <location>
        <begin position="723"/>
        <end position="741"/>
    </location>
</feature>
<evidence type="ECO:0000256" key="4">
    <source>
        <dbReference type="ARBA" id="ARBA00022989"/>
    </source>
</evidence>
<comment type="subcellular location">
    <subcellularLocation>
        <location evidence="1">Cell membrane</location>
        <topology evidence="1">Multi-pass membrane protein</topology>
    </subcellularLocation>
</comment>
<evidence type="ECO:0000259" key="8">
    <source>
        <dbReference type="Pfam" id="PF12704"/>
    </source>
</evidence>
<keyword evidence="3 6" id="KW-0812">Transmembrane</keyword>
<dbReference type="InterPro" id="IPR003838">
    <property type="entry name" value="ABC3_permease_C"/>
</dbReference>
<dbReference type="Pfam" id="PF12704">
    <property type="entry name" value="MacB_PCD"/>
    <property type="match status" value="2"/>
</dbReference>
<feature type="transmembrane region" description="Helical" evidence="6">
    <location>
        <begin position="392"/>
        <end position="416"/>
    </location>
</feature>
<keyword evidence="10" id="KW-1185">Reference proteome</keyword>
<evidence type="ECO:0000256" key="1">
    <source>
        <dbReference type="ARBA" id="ARBA00004651"/>
    </source>
</evidence>
<dbReference type="RefSeq" id="WP_079687277.1">
    <property type="nucleotide sequence ID" value="NZ_FUZU01000002.1"/>
</dbReference>
<gene>
    <name evidence="9" type="ORF">SAMN05660236_2692</name>
</gene>
<feature type="transmembrane region" description="Helical" evidence="6">
    <location>
        <begin position="437"/>
        <end position="460"/>
    </location>
</feature>